<accession>A0A7G9YH74</accession>
<proteinExistence type="predicted"/>
<organism evidence="2">
    <name type="scientific">Candidatus Methanogaster sp. ANME-2c ERB4</name>
    <dbReference type="NCBI Taxonomy" id="2759911"/>
    <lineage>
        <taxon>Archaea</taxon>
        <taxon>Methanobacteriati</taxon>
        <taxon>Methanobacteriota</taxon>
        <taxon>Stenosarchaea group</taxon>
        <taxon>Methanomicrobia</taxon>
        <taxon>Methanosarcinales</taxon>
        <taxon>ANME-2 cluster</taxon>
        <taxon>Candidatus Methanogasteraceae</taxon>
        <taxon>Candidatus Methanogaster</taxon>
    </lineage>
</organism>
<evidence type="ECO:0000313" key="2">
    <source>
        <dbReference type="EMBL" id="QNO47358.1"/>
    </source>
</evidence>
<feature type="region of interest" description="Disordered" evidence="1">
    <location>
        <begin position="49"/>
        <end position="68"/>
    </location>
</feature>
<sequence>MTRKINHRGHGGHRELLFSLCPLCSLWFFQNPFHKIIKSLLFFLQERTGSQSGDQSTYLSSYDFGKNR</sequence>
<name>A0A7G9YH74_9EURY</name>
<evidence type="ECO:0000256" key="1">
    <source>
        <dbReference type="SAM" id="MobiDB-lite"/>
    </source>
</evidence>
<gene>
    <name evidence="2" type="ORF">LNGCCOLK_00035</name>
</gene>
<protein>
    <submittedName>
        <fullName evidence="2">Uncharacterized protein</fullName>
    </submittedName>
</protein>
<reference evidence="2" key="1">
    <citation type="submission" date="2020-06" db="EMBL/GenBank/DDBJ databases">
        <title>Unique genomic features of the anaerobic methanotrophic archaea.</title>
        <authorList>
            <person name="Chadwick G.L."/>
            <person name="Skennerton C.T."/>
            <person name="Laso-Perez R."/>
            <person name="Leu A.O."/>
            <person name="Speth D.R."/>
            <person name="Yu H."/>
            <person name="Morgan-Lang C."/>
            <person name="Hatzenpichler R."/>
            <person name="Goudeau D."/>
            <person name="Malmstrom R."/>
            <person name="Brazelton W.J."/>
            <person name="Woyke T."/>
            <person name="Hallam S.J."/>
            <person name="Tyson G.W."/>
            <person name="Wegener G."/>
            <person name="Boetius A."/>
            <person name="Orphan V."/>
        </authorList>
    </citation>
    <scope>NUCLEOTIDE SEQUENCE</scope>
</reference>
<feature type="compositionally biased region" description="Polar residues" evidence="1">
    <location>
        <begin position="49"/>
        <end position="60"/>
    </location>
</feature>
<dbReference type="EMBL" id="MT631260">
    <property type="protein sequence ID" value="QNO47358.1"/>
    <property type="molecule type" value="Genomic_DNA"/>
</dbReference>
<dbReference type="AlphaFoldDB" id="A0A7G9YH74"/>